<feature type="domain" description="VOC" evidence="1">
    <location>
        <begin position="11"/>
        <end position="124"/>
    </location>
</feature>
<dbReference type="HOGENOM" id="CLU_069623_3_0_11"/>
<keyword evidence="2" id="KW-0560">Oxidoreductase</keyword>
<dbReference type="AlphaFoldDB" id="A0A060ZMW7"/>
<evidence type="ECO:0000259" key="1">
    <source>
        <dbReference type="PROSITE" id="PS51819"/>
    </source>
</evidence>
<evidence type="ECO:0000313" key="2">
    <source>
        <dbReference type="EMBL" id="CDR04576.1"/>
    </source>
</evidence>
<keyword evidence="3" id="KW-0456">Lyase</keyword>
<dbReference type="EMBL" id="JAGGLR010000009">
    <property type="protein sequence ID" value="MBP2062709.1"/>
    <property type="molecule type" value="Genomic_DNA"/>
</dbReference>
<gene>
    <name evidence="3" type="ORF">J2Z30_003728</name>
    <name evidence="2" type="ORF">SIRAN1722</name>
</gene>
<dbReference type="InterPro" id="IPR041581">
    <property type="entry name" value="Glyoxalase_6"/>
</dbReference>
<protein>
    <submittedName>
        <fullName evidence="3">Enzyme related to lactoylglutathione lyase</fullName>
    </submittedName>
    <submittedName>
        <fullName evidence="2">Glyoxalase/bleomycin resistanceprotein/dioxygenase</fullName>
    </submittedName>
</protein>
<dbReference type="InterPro" id="IPR029068">
    <property type="entry name" value="Glyas_Bleomycin-R_OHBP_Dase"/>
</dbReference>
<dbReference type="RefSeq" id="WP_209468732.1">
    <property type="nucleotide sequence ID" value="NZ_BAABDR010000025.1"/>
</dbReference>
<dbReference type="PANTHER" id="PTHR33993:SF10">
    <property type="entry name" value="CONSERVED PROTEIN"/>
    <property type="match status" value="1"/>
</dbReference>
<dbReference type="PANTHER" id="PTHR33993">
    <property type="entry name" value="GLYOXALASE-RELATED"/>
    <property type="match status" value="1"/>
</dbReference>
<feature type="domain" description="VOC" evidence="1">
    <location>
        <begin position="138"/>
        <end position="258"/>
    </location>
</feature>
<reference evidence="2" key="1">
    <citation type="submission" date="2014-05" db="EMBL/GenBank/DDBJ databases">
        <authorList>
            <person name="Horn Fabian"/>
        </authorList>
    </citation>
    <scope>NUCLEOTIDE SEQUENCE</scope>
</reference>
<evidence type="ECO:0000313" key="3">
    <source>
        <dbReference type="EMBL" id="MBP2062709.1"/>
    </source>
</evidence>
<organism evidence="2">
    <name type="scientific">Streptomyces iranensis</name>
    <dbReference type="NCBI Taxonomy" id="576784"/>
    <lineage>
        <taxon>Bacteria</taxon>
        <taxon>Bacillati</taxon>
        <taxon>Actinomycetota</taxon>
        <taxon>Actinomycetes</taxon>
        <taxon>Kitasatosporales</taxon>
        <taxon>Streptomycetaceae</taxon>
        <taxon>Streptomyces</taxon>
        <taxon>Streptomyces violaceusniger group</taxon>
    </lineage>
</organism>
<dbReference type="Pfam" id="PF00903">
    <property type="entry name" value="Glyoxalase"/>
    <property type="match status" value="1"/>
</dbReference>
<reference evidence="3 4" key="2">
    <citation type="submission" date="2021-03" db="EMBL/GenBank/DDBJ databases">
        <title>Genomic Encyclopedia of Type Strains, Phase IV (KMG-IV): sequencing the most valuable type-strain genomes for metagenomic binning, comparative biology and taxonomic classification.</title>
        <authorList>
            <person name="Goeker M."/>
        </authorList>
    </citation>
    <scope>NUCLEOTIDE SEQUENCE [LARGE SCALE GENOMIC DNA]</scope>
    <source>
        <strain evidence="3 4">DSM 41954</strain>
    </source>
</reference>
<dbReference type="Pfam" id="PF18029">
    <property type="entry name" value="Glyoxalase_6"/>
    <property type="match status" value="1"/>
</dbReference>
<dbReference type="Gene3D" id="3.10.180.10">
    <property type="entry name" value="2,3-Dihydroxybiphenyl 1,2-Dioxygenase, domain 1"/>
    <property type="match status" value="2"/>
</dbReference>
<name>A0A060ZMW7_9ACTN</name>
<keyword evidence="2" id="KW-0223">Dioxygenase</keyword>
<dbReference type="SUPFAM" id="SSF54593">
    <property type="entry name" value="Glyoxalase/Bleomycin resistance protein/Dihydroxybiphenyl dioxygenase"/>
    <property type="match status" value="2"/>
</dbReference>
<accession>A0A060ZMW7</accession>
<keyword evidence="4" id="KW-1185">Reference proteome</keyword>
<evidence type="ECO:0000313" key="4">
    <source>
        <dbReference type="Proteomes" id="UP000756710"/>
    </source>
</evidence>
<dbReference type="Proteomes" id="UP000756710">
    <property type="component" value="Unassembled WGS sequence"/>
</dbReference>
<proteinExistence type="predicted"/>
<sequence>MKPIGQARPGFPCWVSLAAPSLQAAQKFYTAVLGWTWRPTGLGEEFRTALFGGAPVAGVGALANSLRGAVAWTPFFAVADADATAARIRERGGTVGVGPLPFGTGRRAGLAADPDGAVFGFWTGEALPGWPSGPEKGAPAWLELRTRDAFAAALFYGEVFGWASPEGNCSVEYENDEVIVCEEGRKLAVVHGGAVEQAPDPRVRPRWYVHFRVPDVTAAVAAARAAGGTVALPPDASPTGRQAILCDPDGGLFTVTAA</sequence>
<dbReference type="InterPro" id="IPR037523">
    <property type="entry name" value="VOC_core"/>
</dbReference>
<dbReference type="InterPro" id="IPR004360">
    <property type="entry name" value="Glyas_Fos-R_dOase_dom"/>
</dbReference>
<dbReference type="GO" id="GO:0016829">
    <property type="term" value="F:lyase activity"/>
    <property type="evidence" value="ECO:0007669"/>
    <property type="project" value="UniProtKB-KW"/>
</dbReference>
<dbReference type="PROSITE" id="PS51819">
    <property type="entry name" value="VOC"/>
    <property type="match status" value="2"/>
</dbReference>
<dbReference type="InterPro" id="IPR052164">
    <property type="entry name" value="Anthracycline_SecMetBiosynth"/>
</dbReference>
<dbReference type="GO" id="GO:0051213">
    <property type="term" value="F:dioxygenase activity"/>
    <property type="evidence" value="ECO:0007669"/>
    <property type="project" value="UniProtKB-KW"/>
</dbReference>
<dbReference type="EMBL" id="LK022848">
    <property type="protein sequence ID" value="CDR04576.1"/>
    <property type="molecule type" value="Genomic_DNA"/>
</dbReference>